<sequence length="730" mass="82206">MSSRMAAMLEAFDYQMPDLNFDLSNYDSLLPKDVKDHFDKLFSDSRKWFETLDFQVGRTLKEAGASPKHPVMLMPGVISTGLESWTTSEDEASYFRKRLWGSATMIRNVLFDKEKWIKHLSLDTVTGLDPPGVRVRAAKGLDAASYFAAGYWIWSKIIQNLAAVGYDINMIYLASYDWRLSMSNLEERDHFFTQVKNQIELNSLVYKEKTVICAHSMGSTVALYFFKWIEDQVGAEWIDQHIEGLVNIAGTMFGVPKAMAALLTGEMRDTVQVPPLLSYLLERFFRSHERAALFRSWAGCASMLIKGGDAVWGDEFGAPDDRPDAEVSQAYIYEYAARGNVSEDAKTTEESQSVQSQKFTADEAIPWLIRNAPTDFQKMIATNYSNGIERDPHQIRRNNKDSTKWTNPLEVALPYAPNMKIYCIYGWGKPTERSYWMRHGPYAYSDHAEGVGSNHTGDLDDPHLSNQSSVFPKVPTSRIDSRITFQNAVPEVNSGCRIGEGDGTVSLLSLGSMCVHGWNLPRYNPARIPVVTHEILHQPDEMDLRGGPKTGDHVDILGAHDLNEAVVKVVVGLGHEVMDASLDAYKILGVTRDADASALRAAYLRLARTYHPDKATHRDTQDQIRLINAAYETLSDASLRSAYDARQRAHVAVSYEKKGPRIADTIDIDEFDVQHNHDEIHLTYPCRCGQEYLVKASEMATQMDVEPSRSFHVQCTGCSEIVRVIYSNQD</sequence>
<evidence type="ECO:0000256" key="1">
    <source>
        <dbReference type="ARBA" id="ARBA00003474"/>
    </source>
</evidence>
<evidence type="ECO:0000313" key="10">
    <source>
        <dbReference type="EMBL" id="WFD01118.1"/>
    </source>
</evidence>
<feature type="domain" description="J" evidence="8">
    <location>
        <begin position="583"/>
        <end position="647"/>
    </location>
</feature>
<dbReference type="Gene3D" id="3.10.660.10">
    <property type="entry name" value="DPH Zinc finger"/>
    <property type="match status" value="1"/>
</dbReference>
<feature type="domain" description="DPH-type MB" evidence="9">
    <location>
        <begin position="662"/>
        <end position="727"/>
    </location>
</feature>
<dbReference type="PRINTS" id="PR00625">
    <property type="entry name" value="JDOMAIN"/>
</dbReference>
<dbReference type="InterPro" id="IPR007872">
    <property type="entry name" value="DPH_MB_dom"/>
</dbReference>
<dbReference type="SUPFAM" id="SSF53474">
    <property type="entry name" value="alpha/beta-Hydrolases"/>
    <property type="match status" value="1"/>
</dbReference>
<dbReference type="SUPFAM" id="SSF144217">
    <property type="entry name" value="CSL zinc finger"/>
    <property type="match status" value="1"/>
</dbReference>
<evidence type="ECO:0000256" key="4">
    <source>
        <dbReference type="ARBA" id="ARBA00022723"/>
    </source>
</evidence>
<dbReference type="Gene3D" id="3.40.50.1820">
    <property type="entry name" value="alpha/beta hydrolase"/>
    <property type="match status" value="1"/>
</dbReference>
<keyword evidence="4" id="KW-0479">Metal-binding</keyword>
<name>A0AAJ5YWK6_9BASI</name>
<proteinExistence type="inferred from homology"/>
<comment type="catalytic activity">
    <reaction evidence="7">
        <text>a monoacylglycerol + H2O = glycerol + a fatty acid + H(+)</text>
        <dbReference type="Rhea" id="RHEA:15245"/>
        <dbReference type="ChEBI" id="CHEBI:15377"/>
        <dbReference type="ChEBI" id="CHEBI:15378"/>
        <dbReference type="ChEBI" id="CHEBI:17408"/>
        <dbReference type="ChEBI" id="CHEBI:17754"/>
        <dbReference type="ChEBI" id="CHEBI:28868"/>
    </reaction>
</comment>
<dbReference type="Pfam" id="PF05207">
    <property type="entry name" value="Zn_ribbon_CSL"/>
    <property type="match status" value="1"/>
</dbReference>
<keyword evidence="11" id="KW-1185">Reference proteome</keyword>
<evidence type="ECO:0000256" key="5">
    <source>
        <dbReference type="ARBA" id="ARBA00023004"/>
    </source>
</evidence>
<dbReference type="InterPro" id="IPR036671">
    <property type="entry name" value="DPH_MB_sf"/>
</dbReference>
<dbReference type="GO" id="GO:0008374">
    <property type="term" value="F:O-acyltransferase activity"/>
    <property type="evidence" value="ECO:0007669"/>
    <property type="project" value="InterPro"/>
</dbReference>
<dbReference type="Proteomes" id="UP001219567">
    <property type="component" value="Chromosome 7"/>
</dbReference>
<dbReference type="InterPro" id="IPR001623">
    <property type="entry name" value="DnaJ_domain"/>
</dbReference>
<dbReference type="PROSITE" id="PS51074">
    <property type="entry name" value="DPH_MB"/>
    <property type="match status" value="1"/>
</dbReference>
<dbReference type="Pfam" id="PF00226">
    <property type="entry name" value="DnaJ"/>
    <property type="match status" value="1"/>
</dbReference>
<evidence type="ECO:0000256" key="7">
    <source>
        <dbReference type="ARBA" id="ARBA00048461"/>
    </source>
</evidence>
<comment type="similarity">
    <text evidence="2">Belongs to the DPH4 family.</text>
</comment>
<dbReference type="EMBL" id="CP119949">
    <property type="protein sequence ID" value="WFD01118.1"/>
    <property type="molecule type" value="Genomic_DNA"/>
</dbReference>
<keyword evidence="10" id="KW-0012">Acyltransferase</keyword>
<keyword evidence="10" id="KW-0808">Transferase</keyword>
<evidence type="ECO:0000256" key="2">
    <source>
        <dbReference type="ARBA" id="ARBA00006169"/>
    </source>
</evidence>
<dbReference type="InterPro" id="IPR029058">
    <property type="entry name" value="AB_hydrolase_fold"/>
</dbReference>
<evidence type="ECO:0000256" key="3">
    <source>
        <dbReference type="ARBA" id="ARBA00021797"/>
    </source>
</evidence>
<dbReference type="Gene3D" id="1.10.287.110">
    <property type="entry name" value="DnaJ domain"/>
    <property type="match status" value="1"/>
</dbReference>
<comment type="catalytic activity">
    <reaction evidence="6">
        <text>a diacylglycerol + H2O = a monoacylglycerol + a fatty acid + H(+)</text>
        <dbReference type="Rhea" id="RHEA:32731"/>
        <dbReference type="ChEBI" id="CHEBI:15377"/>
        <dbReference type="ChEBI" id="CHEBI:15378"/>
        <dbReference type="ChEBI" id="CHEBI:17408"/>
        <dbReference type="ChEBI" id="CHEBI:18035"/>
        <dbReference type="ChEBI" id="CHEBI:28868"/>
    </reaction>
</comment>
<dbReference type="SUPFAM" id="SSF46565">
    <property type="entry name" value="Chaperone J-domain"/>
    <property type="match status" value="1"/>
</dbReference>
<evidence type="ECO:0000256" key="6">
    <source>
        <dbReference type="ARBA" id="ARBA00047591"/>
    </source>
</evidence>
<evidence type="ECO:0000259" key="8">
    <source>
        <dbReference type="PROSITE" id="PS50076"/>
    </source>
</evidence>
<dbReference type="PROSITE" id="PS50076">
    <property type="entry name" value="DNAJ_2"/>
    <property type="match status" value="1"/>
</dbReference>
<gene>
    <name evidence="10" type="primary">LRO1</name>
    <name evidence="10" type="ORF">MYAM1_003879</name>
</gene>
<dbReference type="SMART" id="SM00271">
    <property type="entry name" value="DnaJ"/>
    <property type="match status" value="1"/>
</dbReference>
<keyword evidence="5" id="KW-0408">Iron</keyword>
<dbReference type="GO" id="GO:0006629">
    <property type="term" value="P:lipid metabolic process"/>
    <property type="evidence" value="ECO:0007669"/>
    <property type="project" value="InterPro"/>
</dbReference>
<organism evidence="10 11">
    <name type="scientific">Malassezia yamatoensis</name>
    <dbReference type="NCBI Taxonomy" id="253288"/>
    <lineage>
        <taxon>Eukaryota</taxon>
        <taxon>Fungi</taxon>
        <taxon>Dikarya</taxon>
        <taxon>Basidiomycota</taxon>
        <taxon>Ustilaginomycotina</taxon>
        <taxon>Malasseziomycetes</taxon>
        <taxon>Malasseziales</taxon>
        <taxon>Malasseziaceae</taxon>
        <taxon>Malassezia</taxon>
    </lineage>
</organism>
<dbReference type="GO" id="GO:0046872">
    <property type="term" value="F:metal ion binding"/>
    <property type="evidence" value="ECO:0007669"/>
    <property type="project" value="UniProtKB-KW"/>
</dbReference>
<dbReference type="InterPro" id="IPR036869">
    <property type="entry name" value="J_dom_sf"/>
</dbReference>
<evidence type="ECO:0000313" key="11">
    <source>
        <dbReference type="Proteomes" id="UP001219567"/>
    </source>
</evidence>
<dbReference type="AlphaFoldDB" id="A0AAJ5YWK6"/>
<dbReference type="CDD" id="cd06257">
    <property type="entry name" value="DnaJ"/>
    <property type="match status" value="1"/>
</dbReference>
<comment type="function">
    <text evidence="1">Required for the first step of diphthamide biosynthesis, the transfer of 3-amino-3-carboxypropyl from S-adenosyl-L-methionine to a histidine residue. Diphthamide is a post-translational modification of histidine which occurs in elongation factor 2.</text>
</comment>
<dbReference type="PANTHER" id="PTHR11440">
    <property type="entry name" value="LECITHIN-CHOLESTEROL ACYLTRANSFERASE-RELATED"/>
    <property type="match status" value="1"/>
</dbReference>
<reference evidence="10 11" key="1">
    <citation type="submission" date="2023-03" db="EMBL/GenBank/DDBJ databases">
        <title>Mating type loci evolution in Malassezia.</title>
        <authorList>
            <person name="Coelho M.A."/>
        </authorList>
    </citation>
    <scope>NUCLEOTIDE SEQUENCE [LARGE SCALE GENOMIC DNA]</scope>
    <source>
        <strain evidence="10 11">CBS 9725</strain>
    </source>
</reference>
<dbReference type="InterPro" id="IPR003386">
    <property type="entry name" value="LACT/PDAT_acylTrfase"/>
</dbReference>
<dbReference type="Pfam" id="PF02450">
    <property type="entry name" value="LCAT"/>
    <property type="match status" value="1"/>
</dbReference>
<evidence type="ECO:0000259" key="9">
    <source>
        <dbReference type="PROSITE" id="PS51074"/>
    </source>
</evidence>
<accession>A0AAJ5YWK6</accession>
<protein>
    <recommendedName>
        <fullName evidence="3">Diphthamide biosynthesis protein 4</fullName>
    </recommendedName>
</protein>